<sequence>MCTKLPRLEGEISRRSALFTMNVNYHSHSFSVPLFRVVLRTVGLVWLLLTSMIVNSAPSLDHSALDDNNQSVKLSEFAGKVVYVDFWASWCAPCLKSFPWMQSMQRKYADQGLEIIAINLDEDSGLAKQFLSQFDVDFKVLFNSSGDIAAQFGLVGMPSSYLFNRDGVLVSSHVGFFNEELAQLEQAILTQLAIEPVKEPKND</sequence>
<name>A0ABQ4NTV3_SHECO</name>
<dbReference type="SUPFAM" id="SSF52833">
    <property type="entry name" value="Thioredoxin-like"/>
    <property type="match status" value="1"/>
</dbReference>
<dbReference type="Gene3D" id="3.40.30.10">
    <property type="entry name" value="Glutaredoxin"/>
    <property type="match status" value="1"/>
</dbReference>
<dbReference type="InterPro" id="IPR036249">
    <property type="entry name" value="Thioredoxin-like_sf"/>
</dbReference>
<evidence type="ECO:0000259" key="1">
    <source>
        <dbReference type="PROSITE" id="PS51352"/>
    </source>
</evidence>
<feature type="domain" description="Thioredoxin" evidence="1">
    <location>
        <begin position="51"/>
        <end position="193"/>
    </location>
</feature>
<organism evidence="2 3">
    <name type="scientific">Shewanella colwelliana</name>
    <name type="common">Alteromonas colwelliana</name>
    <dbReference type="NCBI Taxonomy" id="23"/>
    <lineage>
        <taxon>Bacteria</taxon>
        <taxon>Pseudomonadati</taxon>
        <taxon>Pseudomonadota</taxon>
        <taxon>Gammaproteobacteria</taxon>
        <taxon>Alteromonadales</taxon>
        <taxon>Shewanellaceae</taxon>
        <taxon>Shewanella</taxon>
    </lineage>
</organism>
<dbReference type="CDD" id="cd02966">
    <property type="entry name" value="TlpA_like_family"/>
    <property type="match status" value="1"/>
</dbReference>
<proteinExistence type="predicted"/>
<protein>
    <recommendedName>
        <fullName evidence="1">Thioredoxin domain-containing protein</fullName>
    </recommendedName>
</protein>
<gene>
    <name evidence="2" type="ORF">TUM3794_00830</name>
</gene>
<dbReference type="PANTHER" id="PTHR42852">
    <property type="entry name" value="THIOL:DISULFIDE INTERCHANGE PROTEIN DSBE"/>
    <property type="match status" value="1"/>
</dbReference>
<dbReference type="InterPro" id="IPR050553">
    <property type="entry name" value="Thioredoxin_ResA/DsbE_sf"/>
</dbReference>
<dbReference type="InterPro" id="IPR013740">
    <property type="entry name" value="Redoxin"/>
</dbReference>
<dbReference type="Proteomes" id="UP000773469">
    <property type="component" value="Unassembled WGS sequence"/>
</dbReference>
<dbReference type="PANTHER" id="PTHR42852:SF18">
    <property type="entry name" value="CHROMOSOME UNDETERMINED SCAFFOLD_47, WHOLE GENOME SHOTGUN SEQUENCE"/>
    <property type="match status" value="1"/>
</dbReference>
<dbReference type="EMBL" id="BPEU01000001">
    <property type="protein sequence ID" value="GIU34477.1"/>
    <property type="molecule type" value="Genomic_DNA"/>
</dbReference>
<dbReference type="Pfam" id="PF08534">
    <property type="entry name" value="Redoxin"/>
    <property type="match status" value="1"/>
</dbReference>
<evidence type="ECO:0000313" key="3">
    <source>
        <dbReference type="Proteomes" id="UP000773469"/>
    </source>
</evidence>
<reference evidence="2 3" key="1">
    <citation type="submission" date="2021-05" db="EMBL/GenBank/DDBJ databases">
        <title>Molecular characterization for Shewanella algae harboring chromosomal blaOXA-55-like strains isolated from clinical and environment sample.</title>
        <authorList>
            <person name="Ohama Y."/>
            <person name="Aoki K."/>
            <person name="Harada S."/>
            <person name="Moriya K."/>
            <person name="Ishii Y."/>
            <person name="Tateda K."/>
        </authorList>
    </citation>
    <scope>NUCLEOTIDE SEQUENCE [LARGE SCALE GENOMIC DNA]</scope>
    <source>
        <strain evidence="2 3">MBTL60-118</strain>
    </source>
</reference>
<keyword evidence="3" id="KW-1185">Reference proteome</keyword>
<dbReference type="InterPro" id="IPR013766">
    <property type="entry name" value="Thioredoxin_domain"/>
</dbReference>
<accession>A0ABQ4NTV3</accession>
<evidence type="ECO:0000313" key="2">
    <source>
        <dbReference type="EMBL" id="GIU34477.1"/>
    </source>
</evidence>
<comment type="caution">
    <text evidence="2">The sequence shown here is derived from an EMBL/GenBank/DDBJ whole genome shotgun (WGS) entry which is preliminary data.</text>
</comment>
<dbReference type="PROSITE" id="PS51352">
    <property type="entry name" value="THIOREDOXIN_2"/>
    <property type="match status" value="1"/>
</dbReference>